<evidence type="ECO:0008006" key="3">
    <source>
        <dbReference type="Google" id="ProtNLM"/>
    </source>
</evidence>
<comment type="caution">
    <text evidence="1">The sequence shown here is derived from an EMBL/GenBank/DDBJ whole genome shotgun (WGS) entry which is preliminary data.</text>
</comment>
<dbReference type="AlphaFoldDB" id="B4D4Q7"/>
<protein>
    <recommendedName>
        <fullName evidence="3">PEP-CTERM protein-sorting domain-containing protein</fullName>
    </recommendedName>
</protein>
<reference evidence="1 2" key="1">
    <citation type="journal article" date="2011" name="J. Bacteriol.">
        <title>Genome sequence of Chthoniobacter flavus Ellin428, an aerobic heterotrophic soil bacterium.</title>
        <authorList>
            <person name="Kant R."/>
            <person name="van Passel M.W."/>
            <person name="Palva A."/>
            <person name="Lucas S."/>
            <person name="Lapidus A."/>
            <person name="Glavina Del Rio T."/>
            <person name="Dalin E."/>
            <person name="Tice H."/>
            <person name="Bruce D."/>
            <person name="Goodwin L."/>
            <person name="Pitluck S."/>
            <person name="Larimer F.W."/>
            <person name="Land M.L."/>
            <person name="Hauser L."/>
            <person name="Sangwan P."/>
            <person name="de Vos W.M."/>
            <person name="Janssen P.H."/>
            <person name="Smidt H."/>
        </authorList>
    </citation>
    <scope>NUCLEOTIDE SEQUENCE [LARGE SCALE GENOMIC DNA]</scope>
    <source>
        <strain evidence="1 2">Ellin428</strain>
    </source>
</reference>
<evidence type="ECO:0000313" key="2">
    <source>
        <dbReference type="Proteomes" id="UP000005824"/>
    </source>
</evidence>
<gene>
    <name evidence="1" type="ORF">CfE428DRAFT_3895</name>
</gene>
<accession>B4D4Q7</accession>
<name>B4D4Q7_9BACT</name>
<sequence>MSGAQLVFNLGLDRVTDTGGLTLGNTINLTLTGFGAGTYDLIDYTGALTDNSANFSGWTVTGLPTGYTANFVVTSSALQVQVIPEANPGLLLALGAVGMGCRRPFRRLRA</sequence>
<dbReference type="InParanoid" id="B4D4Q7"/>
<evidence type="ECO:0000313" key="1">
    <source>
        <dbReference type="EMBL" id="EDY18510.1"/>
    </source>
</evidence>
<dbReference type="EMBL" id="ABVL01000012">
    <property type="protein sequence ID" value="EDY18510.1"/>
    <property type="molecule type" value="Genomic_DNA"/>
</dbReference>
<proteinExistence type="predicted"/>
<dbReference type="Proteomes" id="UP000005824">
    <property type="component" value="Unassembled WGS sequence"/>
</dbReference>
<keyword evidence="2" id="KW-1185">Reference proteome</keyword>
<organism evidence="1 2">
    <name type="scientific">Chthoniobacter flavus Ellin428</name>
    <dbReference type="NCBI Taxonomy" id="497964"/>
    <lineage>
        <taxon>Bacteria</taxon>
        <taxon>Pseudomonadati</taxon>
        <taxon>Verrucomicrobiota</taxon>
        <taxon>Spartobacteria</taxon>
        <taxon>Chthoniobacterales</taxon>
        <taxon>Chthoniobacteraceae</taxon>
        <taxon>Chthoniobacter</taxon>
    </lineage>
</organism>